<dbReference type="EMBL" id="DS995758">
    <property type="protein sequence ID" value="EGE07317.1"/>
    <property type="molecule type" value="Genomic_DNA"/>
</dbReference>
<dbReference type="HOGENOM" id="CLU_013935_2_0_1"/>
<proteinExistence type="predicted"/>
<dbReference type="OrthoDB" id="3549294at2759"/>
<reference evidence="2" key="1">
    <citation type="journal article" date="2012" name="MBio">
        <title>Comparative genome analysis of Trichophyton rubrum and related dermatophytes reveals candidate genes involved in infection.</title>
        <authorList>
            <person name="Martinez D.A."/>
            <person name="Oliver B.G."/>
            <person name="Graeser Y."/>
            <person name="Goldberg J.M."/>
            <person name="Li W."/>
            <person name="Martinez-Rossi N.M."/>
            <person name="Monod M."/>
            <person name="Shelest E."/>
            <person name="Barton R.C."/>
            <person name="Birch E."/>
            <person name="Brakhage A.A."/>
            <person name="Chen Z."/>
            <person name="Gurr S.J."/>
            <person name="Heiman D."/>
            <person name="Heitman J."/>
            <person name="Kosti I."/>
            <person name="Rossi A."/>
            <person name="Saif S."/>
            <person name="Samalova M."/>
            <person name="Saunders C.W."/>
            <person name="Shea T."/>
            <person name="Summerbell R.C."/>
            <person name="Xu J."/>
            <person name="Young S."/>
            <person name="Zeng Q."/>
            <person name="Birren B.W."/>
            <person name="Cuomo C.A."/>
            <person name="White T.C."/>
        </authorList>
    </citation>
    <scope>NUCLEOTIDE SEQUENCE [LARGE SCALE GENOMIC DNA]</scope>
    <source>
        <strain evidence="2">ATCC MYA-4606 / CBS 127.97</strain>
    </source>
</reference>
<accession>F2PZJ9</accession>
<organism evidence="1 2">
    <name type="scientific">Trichophyton equinum (strain ATCC MYA-4606 / CBS 127.97)</name>
    <name type="common">Horse ringworm fungus</name>
    <dbReference type="NCBI Taxonomy" id="559882"/>
    <lineage>
        <taxon>Eukaryota</taxon>
        <taxon>Fungi</taxon>
        <taxon>Dikarya</taxon>
        <taxon>Ascomycota</taxon>
        <taxon>Pezizomycotina</taxon>
        <taxon>Eurotiomycetes</taxon>
        <taxon>Eurotiomycetidae</taxon>
        <taxon>Onygenales</taxon>
        <taxon>Arthrodermataceae</taxon>
        <taxon>Trichophyton</taxon>
    </lineage>
</organism>
<protein>
    <submittedName>
        <fullName evidence="1">Uncharacterized protein</fullName>
    </submittedName>
</protein>
<keyword evidence="2" id="KW-1185">Reference proteome</keyword>
<sequence length="642" mass="72526">MSSFPYERDIAPSVEERSRIIRQSEMHWGLLRDMIADGPLGYVPDISRRLESVPDYTHSPHKGYFDPSKQCIFGTGVARWSTTDTSGCDAPDSLGESECNSSHNEDFMRLAENKMVVQDVLLGLRDIVPCNLDACHGLRGWIGSRDGSDYVAVLTLAWAYILSCAWALSQGGQIRYTAMEAPVCVPGQVYDATLETCTENPEVVRWWAAVLAPGQGWVASISFHNAEYQSPWALRLIGNLNLTIRGPAPVTPRGCPDPHTSYQYLRHFCLQHGLLEQAKAAFVAALMIPVHAQTGIPFVLPAPICIYSNPPMVSSGPQCEDLEELIRRMPHFMTISAACDVLRSLLCSVFFEPSVPCNLCSEWLEPIFRILDSVSLRHATTMCMFRNTSIEGWWLGSAITGLYRLILKEARRGIPHVNLQSWWWMQAPQSFICFPFSGPIGRDETLITREKETFLLFLSQHNWKSALPPWKPPGRVVINDSHLAVQRHARCIGHSLRYMTWYWVNKDDEYLRDMGYTSPGYKLPPVGVDSLLPPGFVIDIALETRAQDASKLCSDSIFGRIWKEGVAVHDRDLLESLKRWLHGNPNPESSTQENDPTWILTTWTVDQLMLQILSAGFPCWWWRRPHLAPSRFQGDHINSSEN</sequence>
<name>F2PZJ9_TRIEC</name>
<dbReference type="AlphaFoldDB" id="F2PZJ9"/>
<gene>
    <name evidence="1" type="ORF">TEQG_06225</name>
</gene>
<evidence type="ECO:0000313" key="1">
    <source>
        <dbReference type="EMBL" id="EGE07317.1"/>
    </source>
</evidence>
<dbReference type="VEuPathDB" id="FungiDB:TEQG_06225"/>
<evidence type="ECO:0000313" key="2">
    <source>
        <dbReference type="Proteomes" id="UP000009169"/>
    </source>
</evidence>
<dbReference type="Proteomes" id="UP000009169">
    <property type="component" value="Unassembled WGS sequence"/>
</dbReference>
<dbReference type="eggNOG" id="ENOG502SIZE">
    <property type="taxonomic scope" value="Eukaryota"/>
</dbReference>